<dbReference type="EMBL" id="PECH01000009">
    <property type="protein sequence ID" value="TDZ78706.1"/>
    <property type="molecule type" value="Genomic_DNA"/>
</dbReference>
<organism evidence="2 3">
    <name type="scientific">Mycobacteroides salmoniphilum</name>
    <dbReference type="NCBI Taxonomy" id="404941"/>
    <lineage>
        <taxon>Bacteria</taxon>
        <taxon>Bacillati</taxon>
        <taxon>Actinomycetota</taxon>
        <taxon>Actinomycetes</taxon>
        <taxon>Mycobacteriales</taxon>
        <taxon>Mycobacteriaceae</taxon>
        <taxon>Mycobacteroides</taxon>
    </lineage>
</organism>
<dbReference type="AlphaFoldDB" id="A0A4R8RWN3"/>
<dbReference type="RefSeq" id="WP_191989193.1">
    <property type="nucleotide sequence ID" value="NZ_PECH01000009.1"/>
</dbReference>
<evidence type="ECO:0000256" key="1">
    <source>
        <dbReference type="SAM" id="MobiDB-lite"/>
    </source>
</evidence>
<reference evidence="2 3" key="1">
    <citation type="journal article" date="2019" name="Sci. Rep.">
        <title>Extended insight into the Mycobacterium chelonae-abscessus complex through whole genome sequencing of Mycobacterium salmoniphilum outbreak and Mycobacterium salmoniphilum-like strains.</title>
        <authorList>
            <person name="Behra P.R.K."/>
            <person name="Das S."/>
            <person name="Pettersson B.M.F."/>
            <person name="Shirreff L."/>
            <person name="DuCote T."/>
            <person name="Jacobsson K.G."/>
            <person name="Ennis D.G."/>
            <person name="Kirsebom L.A."/>
        </authorList>
    </citation>
    <scope>NUCLEOTIDE SEQUENCE [LARGE SCALE GENOMIC DNA]</scope>
    <source>
        <strain evidence="2 3">DE 4585</strain>
    </source>
</reference>
<sequence length="48" mass="5066">MTDKKPTEDLSPEDAAALKESELQTRGRGGPGVIDVDDPGTGNHVHSH</sequence>
<feature type="compositionally biased region" description="Basic and acidic residues" evidence="1">
    <location>
        <begin position="16"/>
        <end position="25"/>
    </location>
</feature>
<evidence type="ECO:0000313" key="3">
    <source>
        <dbReference type="Proteomes" id="UP000295117"/>
    </source>
</evidence>
<name>A0A4R8RWN3_9MYCO</name>
<comment type="caution">
    <text evidence="2">The sequence shown here is derived from an EMBL/GenBank/DDBJ whole genome shotgun (WGS) entry which is preliminary data.</text>
</comment>
<feature type="region of interest" description="Disordered" evidence="1">
    <location>
        <begin position="1"/>
        <end position="48"/>
    </location>
</feature>
<gene>
    <name evidence="2" type="ORF">DE4585_04543</name>
</gene>
<proteinExistence type="predicted"/>
<accession>A0A4R8RWN3</accession>
<evidence type="ECO:0000313" key="2">
    <source>
        <dbReference type="EMBL" id="TDZ78706.1"/>
    </source>
</evidence>
<dbReference type="Proteomes" id="UP000295117">
    <property type="component" value="Unassembled WGS sequence"/>
</dbReference>
<protein>
    <submittedName>
        <fullName evidence="2">Uncharacterized protein</fullName>
    </submittedName>
</protein>